<accession>A0A6U9WFB9</accession>
<dbReference type="Gene3D" id="2.30.29.30">
    <property type="entry name" value="Pleckstrin-homology domain (PH domain)/Phosphotyrosine-binding domain (PTB)"/>
    <property type="match status" value="1"/>
</dbReference>
<dbReference type="InterPro" id="IPR011993">
    <property type="entry name" value="PH-like_dom_sf"/>
</dbReference>
<dbReference type="EMBL" id="HBIX01004871">
    <property type="protein sequence ID" value="CAE0711122.1"/>
    <property type="molecule type" value="Transcribed_RNA"/>
</dbReference>
<evidence type="ECO:0000313" key="1">
    <source>
        <dbReference type="EMBL" id="CAE0711122.1"/>
    </source>
</evidence>
<organism evidence="1">
    <name type="scientific">Pseudo-nitzschia australis</name>
    <dbReference type="NCBI Taxonomy" id="44445"/>
    <lineage>
        <taxon>Eukaryota</taxon>
        <taxon>Sar</taxon>
        <taxon>Stramenopiles</taxon>
        <taxon>Ochrophyta</taxon>
        <taxon>Bacillariophyta</taxon>
        <taxon>Bacillariophyceae</taxon>
        <taxon>Bacillariophycidae</taxon>
        <taxon>Bacillariales</taxon>
        <taxon>Bacillariaceae</taxon>
        <taxon>Pseudo-nitzschia</taxon>
    </lineage>
</organism>
<name>A0A6U9WFB9_9STRA</name>
<sequence>MQVVEMQYRVAVTYQNLAWDKGNEVLSNLFVKIKQEEISRRMNLREFLLAFAQRQQRLFLDIPGIQNKVLEELTGKEMSRDEMDKAVQTIIEERASKYKRKTLGTDIVTETEDDFADFNLESPLTSDLLSKAKVVLRKTEDGDWTLSLAVMSADSFLHMFDIDSPRVKLTTSPEVAFTVLAPTIIIPNDGSGNSNFGKGWSDHLTPTESLILGKCRVKQMDDNSFELIESISPSVGSKFTIARTKWRRIVIQTPTKEETDDWIEILTA</sequence>
<gene>
    <name evidence="1" type="ORF">PAUS00366_LOCUS3849</name>
    <name evidence="2" type="ORF">PAUS00366_LOCUS3850</name>
</gene>
<dbReference type="EMBL" id="HBIX01004872">
    <property type="protein sequence ID" value="CAE0711123.1"/>
    <property type="molecule type" value="Transcribed_RNA"/>
</dbReference>
<evidence type="ECO:0008006" key="3">
    <source>
        <dbReference type="Google" id="ProtNLM"/>
    </source>
</evidence>
<dbReference type="AlphaFoldDB" id="A0A6U9WFB9"/>
<proteinExistence type="predicted"/>
<evidence type="ECO:0000313" key="2">
    <source>
        <dbReference type="EMBL" id="CAE0711123.1"/>
    </source>
</evidence>
<reference evidence="1" key="1">
    <citation type="submission" date="2021-01" db="EMBL/GenBank/DDBJ databases">
        <authorList>
            <person name="Corre E."/>
            <person name="Pelletier E."/>
            <person name="Niang G."/>
            <person name="Scheremetjew M."/>
            <person name="Finn R."/>
            <person name="Kale V."/>
            <person name="Holt S."/>
            <person name="Cochrane G."/>
            <person name="Meng A."/>
            <person name="Brown T."/>
            <person name="Cohen L."/>
        </authorList>
    </citation>
    <scope>NUCLEOTIDE SEQUENCE</scope>
    <source>
        <strain evidence="1">10249 10 AB</strain>
    </source>
</reference>
<protein>
    <recommendedName>
        <fullName evidence="3">PH domain-containing protein</fullName>
    </recommendedName>
</protein>